<dbReference type="Proteomes" id="UP001153076">
    <property type="component" value="Unassembled WGS sequence"/>
</dbReference>
<organism evidence="2 3">
    <name type="scientific">Carnegiea gigantea</name>
    <dbReference type="NCBI Taxonomy" id="171969"/>
    <lineage>
        <taxon>Eukaryota</taxon>
        <taxon>Viridiplantae</taxon>
        <taxon>Streptophyta</taxon>
        <taxon>Embryophyta</taxon>
        <taxon>Tracheophyta</taxon>
        <taxon>Spermatophyta</taxon>
        <taxon>Magnoliopsida</taxon>
        <taxon>eudicotyledons</taxon>
        <taxon>Gunneridae</taxon>
        <taxon>Pentapetalae</taxon>
        <taxon>Caryophyllales</taxon>
        <taxon>Cactineae</taxon>
        <taxon>Cactaceae</taxon>
        <taxon>Cactoideae</taxon>
        <taxon>Echinocereeae</taxon>
        <taxon>Carnegiea</taxon>
    </lineage>
</organism>
<evidence type="ECO:0000313" key="2">
    <source>
        <dbReference type="EMBL" id="KAJ8422277.1"/>
    </source>
</evidence>
<feature type="region of interest" description="Disordered" evidence="1">
    <location>
        <begin position="59"/>
        <end position="79"/>
    </location>
</feature>
<evidence type="ECO:0000313" key="3">
    <source>
        <dbReference type="Proteomes" id="UP001153076"/>
    </source>
</evidence>
<reference evidence="2" key="1">
    <citation type="submission" date="2022-04" db="EMBL/GenBank/DDBJ databases">
        <title>Carnegiea gigantea Genome sequencing and assembly v2.</title>
        <authorList>
            <person name="Copetti D."/>
            <person name="Sanderson M.J."/>
            <person name="Burquez A."/>
            <person name="Wojciechowski M.F."/>
        </authorList>
    </citation>
    <scope>NUCLEOTIDE SEQUENCE</scope>
    <source>
        <strain evidence="2">SGP5-SGP5p</strain>
        <tissue evidence="2">Aerial part</tissue>
    </source>
</reference>
<feature type="compositionally biased region" description="Basic and acidic residues" evidence="1">
    <location>
        <begin position="251"/>
        <end position="280"/>
    </location>
</feature>
<feature type="compositionally biased region" description="Polar residues" evidence="1">
    <location>
        <begin position="184"/>
        <end position="193"/>
    </location>
</feature>
<feature type="compositionally biased region" description="Basic and acidic residues" evidence="1">
    <location>
        <begin position="234"/>
        <end position="243"/>
    </location>
</feature>
<dbReference type="OrthoDB" id="1001981at2759"/>
<feature type="compositionally biased region" description="Polar residues" evidence="1">
    <location>
        <begin position="67"/>
        <end position="79"/>
    </location>
</feature>
<accession>A0A9Q1GN00</accession>
<dbReference type="EMBL" id="JAKOGI010002311">
    <property type="protein sequence ID" value="KAJ8422277.1"/>
    <property type="molecule type" value="Genomic_DNA"/>
</dbReference>
<feature type="compositionally biased region" description="Basic and acidic residues" evidence="1">
    <location>
        <begin position="202"/>
        <end position="225"/>
    </location>
</feature>
<keyword evidence="3" id="KW-1185">Reference proteome</keyword>
<comment type="caution">
    <text evidence="2">The sequence shown here is derived from an EMBL/GenBank/DDBJ whole genome shotgun (WGS) entry which is preliminary data.</text>
</comment>
<proteinExistence type="predicted"/>
<protein>
    <submittedName>
        <fullName evidence="2">Uncharacterized protein</fullName>
    </submittedName>
</protein>
<name>A0A9Q1GN00_9CARY</name>
<dbReference type="AlphaFoldDB" id="A0A9Q1GN00"/>
<feature type="region of interest" description="Disordered" evidence="1">
    <location>
        <begin position="156"/>
        <end position="280"/>
    </location>
</feature>
<sequence length="392" mass="43908">MLAFILAKKDGGESFKKNFIIYLVNCVFGGSKNCYYSKSILKYVKDRDHFPRLVPVRTGEADHERQTLQGDANNDNGDPSFSLTLPLHKLDGEAQILGTTLVTDAIVIVEKEDHHKDLVLDQPNNIMKKDDNIPSYSLGLGLSQLDNQSLVAQTISVPDPNIAGERDDGNEDDDDGAPLRFPLRNTSQVNSELRINKSAKNKSKEGEKPSSKNDEVRKHTIKIEKSTWWQTTGSKKESPRADGEQQATDSSKPKLAKEVLPEKDDEKRMGTAKTPEKLEEVGPLDAPRKRQLENLPLACYSSYVIRLTKLDNELSQDELVISEYVFGKVEDEDDSEPLFDGCGDKGATRVSMTTLKPGKEVEMNVINIWSSILNDRERKKGSRHSKQTLHIM</sequence>
<gene>
    <name evidence="2" type="ORF">Cgig2_009279</name>
</gene>
<evidence type="ECO:0000256" key="1">
    <source>
        <dbReference type="SAM" id="MobiDB-lite"/>
    </source>
</evidence>